<dbReference type="InterPro" id="IPR036890">
    <property type="entry name" value="HATPase_C_sf"/>
</dbReference>
<dbReference type="EC" id="2.7.13.3" evidence="3"/>
<evidence type="ECO:0000256" key="5">
    <source>
        <dbReference type="ARBA" id="ARBA00022679"/>
    </source>
</evidence>
<evidence type="ECO:0000259" key="12">
    <source>
        <dbReference type="PROSITE" id="PS50885"/>
    </source>
</evidence>
<dbReference type="InterPro" id="IPR004358">
    <property type="entry name" value="Sig_transdc_His_kin-like_C"/>
</dbReference>
<protein>
    <recommendedName>
        <fullName evidence="3">histidine kinase</fullName>
        <ecNumber evidence="3">2.7.13.3</ecNumber>
    </recommendedName>
</protein>
<feature type="transmembrane region" description="Helical" evidence="10">
    <location>
        <begin position="403"/>
        <end position="436"/>
    </location>
</feature>
<feature type="transmembrane region" description="Helical" evidence="10">
    <location>
        <begin position="763"/>
        <end position="784"/>
    </location>
</feature>
<keyword evidence="4" id="KW-0597">Phosphoprotein</keyword>
<comment type="caution">
    <text evidence="13">The sequence shown here is derived from an EMBL/GenBank/DDBJ whole genome shotgun (WGS) entry which is preliminary data.</text>
</comment>
<feature type="transmembrane region" description="Helical" evidence="10">
    <location>
        <begin position="933"/>
        <end position="951"/>
    </location>
</feature>
<feature type="transmembrane region" description="Helical" evidence="10">
    <location>
        <begin position="448"/>
        <end position="471"/>
    </location>
</feature>
<dbReference type="GO" id="GO:0016020">
    <property type="term" value="C:membrane"/>
    <property type="evidence" value="ECO:0007669"/>
    <property type="project" value="UniProtKB-SubCell"/>
</dbReference>
<accession>A0A4Q0MEE2</accession>
<feature type="transmembrane region" description="Helical" evidence="10">
    <location>
        <begin position="282"/>
        <end position="305"/>
    </location>
</feature>
<evidence type="ECO:0000313" key="14">
    <source>
        <dbReference type="Proteomes" id="UP000290848"/>
    </source>
</evidence>
<evidence type="ECO:0000256" key="1">
    <source>
        <dbReference type="ARBA" id="ARBA00000085"/>
    </source>
</evidence>
<keyword evidence="7 13" id="KW-0418">Kinase</keyword>
<feature type="domain" description="Histidine kinase" evidence="11">
    <location>
        <begin position="1021"/>
        <end position="1230"/>
    </location>
</feature>
<proteinExistence type="predicted"/>
<dbReference type="InterPro" id="IPR003594">
    <property type="entry name" value="HATPase_dom"/>
</dbReference>
<dbReference type="SUPFAM" id="SSF55874">
    <property type="entry name" value="ATPase domain of HSP90 chaperone/DNA topoisomerase II/histidine kinase"/>
    <property type="match status" value="1"/>
</dbReference>
<evidence type="ECO:0000256" key="2">
    <source>
        <dbReference type="ARBA" id="ARBA00004370"/>
    </source>
</evidence>
<comment type="subcellular location">
    <subcellularLocation>
        <location evidence="2">Membrane</location>
    </subcellularLocation>
</comment>
<dbReference type="InterPro" id="IPR005467">
    <property type="entry name" value="His_kinase_dom"/>
</dbReference>
<dbReference type="CDD" id="cd00082">
    <property type="entry name" value="HisKA"/>
    <property type="match status" value="1"/>
</dbReference>
<feature type="transmembrane region" description="Helical" evidence="10">
    <location>
        <begin position="241"/>
        <end position="262"/>
    </location>
</feature>
<dbReference type="CDD" id="cd00075">
    <property type="entry name" value="HATPase"/>
    <property type="match status" value="1"/>
</dbReference>
<feature type="transmembrane region" description="Helical" evidence="10">
    <location>
        <begin position="212"/>
        <end position="234"/>
    </location>
</feature>
<keyword evidence="9" id="KW-0902">Two-component regulatory system</keyword>
<dbReference type="Gene3D" id="3.30.565.10">
    <property type="entry name" value="Histidine kinase-like ATPase, C-terminal domain"/>
    <property type="match status" value="1"/>
</dbReference>
<dbReference type="InterPro" id="IPR036097">
    <property type="entry name" value="HisK_dim/P_sf"/>
</dbReference>
<feature type="transmembrane region" description="Helical" evidence="10">
    <location>
        <begin position="714"/>
        <end position="733"/>
    </location>
</feature>
<dbReference type="InterPro" id="IPR003660">
    <property type="entry name" value="HAMP_dom"/>
</dbReference>
<dbReference type="GO" id="GO:0000155">
    <property type="term" value="F:phosphorelay sensor kinase activity"/>
    <property type="evidence" value="ECO:0007669"/>
    <property type="project" value="InterPro"/>
</dbReference>
<sequence>MSALFKIRLLLFFLAVGFAVTAVSIHFTFNKNQILELDAKTIETNLHKKEVFVKRFLNNKVNFNSLRTIHNNPQVAAGLIKDFRDKRSIYLHTYYNNQLVFWGANRIAPATDAGLKDGSNRIKTQNGWYEAIKKSSGSFSVVCIIPIKAEYPFQNKYLKNTFAPDLIKENNLEVADLDDIRVYNIKNSDGQFIISVKLKSSVTNSFYSKLELLMFMLAALLITIFVNYLCVLLASKSYIKSAIAIFFSYFLGIKLLSLQFPVLDTYFNISIFDPRHFSGGYFLRSLGDFVLSTVLVSWFLCFVYSYRFKIQLSNKPVSKTAGGIIFVLLGLIIYLIANQQSDVFYNLVTKSNINFDLTNILYLDSYSWVGILLMFIGAFNLYLVLEILLAIGKTLPLTNPHRLRIFIAGLMLIIIMQIVFHDYSLYILLFSTIVFIRGWEFYTNNERYKFLSFLFVVLLFAIIASIKLSSFQFLKEREQRKIIAYKLESADDPNAVLLFFSLEQEIRKDDAITDYFKQPQVDNVALRSKLQKLYFEGYLARYDFEVFTYKNGQQETSKDIASIDLFKNLVLAGSIKVSENFYRINNTFGFQHYFAILPIKDGDLQVGTLIITLKSKTFKDPGSVPEILVDSKMNADKDLDNYSFAFYLNDRLLNQNGTYIYNLVNNDFKGKDKNFVFIEKNGYNHLIYKPNYKKVIVVSLPVTTWIMKLASVSFLFLVMTGLSALIIVIHQIWTILHDDTFRLQQNKWTYLVSRNRILYRTRIQASLVAGIIFTLLIVGLITYISISKQFRQQLEDDVVKKVNQINNGLEKNKMFNQGSLADNEEALHAFADINATDLNLFDVQGKLVFTTQNKIYEYGFLEPRMNAFAYIYMSRYQRSEFLNVEQVGRMEFIAAYKPVRNSRNETIAYLGLPYFSNESDYDQRIGQYLNTLINVYALVLVVIVLFAIFLANQITYPLTLVGKSLSEIKIDGKNEPIEWKSNDEIGSLIKEYNHMIIALEESAKKLARSERESAWREMAKQVAHEIKNPLTPLKLGVQLLEKSWKENDVNFNRKFEKFSKSFIEQIESLSLIASEFSNFAKLPDTPFESINLVDMIEKSMEAFQSVGSDIQFNYPKKEIFVNGSKDHLLRIFNNLIKNAIEAIPESREKIIGINLSLSSGNAIINVSDNGKGIPEELREKIFNPNFTTKSSGTGLGLAFVKQAVENMLGSIHFETEPGRGTTFHITLPLA</sequence>
<dbReference type="AlphaFoldDB" id="A0A4Q0MEE2"/>
<dbReference type="GO" id="GO:0005524">
    <property type="term" value="F:ATP binding"/>
    <property type="evidence" value="ECO:0007669"/>
    <property type="project" value="UniProtKB-KW"/>
</dbReference>
<organism evidence="13 14">
    <name type="scientific">Arcticibacter tournemirensis</name>
    <dbReference type="NCBI Taxonomy" id="699437"/>
    <lineage>
        <taxon>Bacteria</taxon>
        <taxon>Pseudomonadati</taxon>
        <taxon>Bacteroidota</taxon>
        <taxon>Sphingobacteriia</taxon>
        <taxon>Sphingobacteriales</taxon>
        <taxon>Sphingobacteriaceae</taxon>
        <taxon>Arcticibacter</taxon>
    </lineage>
</organism>
<feature type="domain" description="HAMP" evidence="12">
    <location>
        <begin position="952"/>
        <end position="1004"/>
    </location>
</feature>
<keyword evidence="10" id="KW-1133">Transmembrane helix</keyword>
<dbReference type="PROSITE" id="PS50885">
    <property type="entry name" value="HAMP"/>
    <property type="match status" value="1"/>
</dbReference>
<dbReference type="InterPro" id="IPR003661">
    <property type="entry name" value="HisK_dim/P_dom"/>
</dbReference>
<gene>
    <name evidence="13" type="ORF">EKH83_03690</name>
</gene>
<dbReference type="SMART" id="SM00388">
    <property type="entry name" value="HisKA"/>
    <property type="match status" value="1"/>
</dbReference>
<evidence type="ECO:0000313" key="13">
    <source>
        <dbReference type="EMBL" id="RXF71800.1"/>
    </source>
</evidence>
<keyword evidence="10" id="KW-0472">Membrane</keyword>
<feature type="transmembrane region" description="Helical" evidence="10">
    <location>
        <begin position="366"/>
        <end position="391"/>
    </location>
</feature>
<dbReference type="PANTHER" id="PTHR43065">
    <property type="entry name" value="SENSOR HISTIDINE KINASE"/>
    <property type="match status" value="1"/>
</dbReference>
<dbReference type="Pfam" id="PF00512">
    <property type="entry name" value="HisKA"/>
    <property type="match status" value="1"/>
</dbReference>
<keyword evidence="5" id="KW-0808">Transferase</keyword>
<keyword evidence="10" id="KW-0812">Transmembrane</keyword>
<evidence type="ECO:0000256" key="3">
    <source>
        <dbReference type="ARBA" id="ARBA00012438"/>
    </source>
</evidence>
<reference evidence="13 14" key="1">
    <citation type="submission" date="2018-12" db="EMBL/GenBank/DDBJ databases">
        <title>The Draft Genome Sequence of the Soil Bacterium Pedobacter tournemirensis R1.</title>
        <authorList>
            <person name="He J."/>
        </authorList>
    </citation>
    <scope>NUCLEOTIDE SEQUENCE [LARGE SCALE GENOMIC DNA]</scope>
    <source>
        <strain evidence="13 14">R1</strain>
    </source>
</reference>
<evidence type="ECO:0000256" key="4">
    <source>
        <dbReference type="ARBA" id="ARBA00022553"/>
    </source>
</evidence>
<keyword evidence="6" id="KW-0547">Nucleotide-binding</keyword>
<keyword evidence="8" id="KW-0067">ATP-binding</keyword>
<name>A0A4Q0MEE2_9SPHI</name>
<dbReference type="PRINTS" id="PR00344">
    <property type="entry name" value="BCTRLSENSOR"/>
</dbReference>
<dbReference type="SUPFAM" id="SSF47384">
    <property type="entry name" value="Homodimeric domain of signal transducing histidine kinase"/>
    <property type="match status" value="1"/>
</dbReference>
<evidence type="ECO:0000256" key="9">
    <source>
        <dbReference type="ARBA" id="ARBA00023012"/>
    </source>
</evidence>
<dbReference type="PROSITE" id="PS50109">
    <property type="entry name" value="HIS_KIN"/>
    <property type="match status" value="1"/>
</dbReference>
<evidence type="ECO:0000259" key="11">
    <source>
        <dbReference type="PROSITE" id="PS50109"/>
    </source>
</evidence>
<evidence type="ECO:0000256" key="10">
    <source>
        <dbReference type="SAM" id="Phobius"/>
    </source>
</evidence>
<dbReference type="Gene3D" id="6.10.340.10">
    <property type="match status" value="1"/>
</dbReference>
<evidence type="ECO:0000256" key="6">
    <source>
        <dbReference type="ARBA" id="ARBA00022741"/>
    </source>
</evidence>
<dbReference type="Pfam" id="PF02518">
    <property type="entry name" value="HATPase_c"/>
    <property type="match status" value="1"/>
</dbReference>
<dbReference type="PANTHER" id="PTHR43065:SF10">
    <property type="entry name" value="PEROXIDE STRESS-ACTIVATED HISTIDINE KINASE MAK3"/>
    <property type="match status" value="1"/>
</dbReference>
<feature type="transmembrane region" description="Helical" evidence="10">
    <location>
        <begin position="317"/>
        <end position="337"/>
    </location>
</feature>
<evidence type="ECO:0000256" key="7">
    <source>
        <dbReference type="ARBA" id="ARBA00022777"/>
    </source>
</evidence>
<evidence type="ECO:0000256" key="8">
    <source>
        <dbReference type="ARBA" id="ARBA00022840"/>
    </source>
</evidence>
<dbReference type="Proteomes" id="UP000290848">
    <property type="component" value="Unassembled WGS sequence"/>
</dbReference>
<dbReference type="RefSeq" id="WP_128768048.1">
    <property type="nucleotide sequence ID" value="NZ_RXOC01000002.1"/>
</dbReference>
<dbReference type="EMBL" id="RXOC01000002">
    <property type="protein sequence ID" value="RXF71800.1"/>
    <property type="molecule type" value="Genomic_DNA"/>
</dbReference>
<dbReference type="SMART" id="SM00387">
    <property type="entry name" value="HATPase_c"/>
    <property type="match status" value="1"/>
</dbReference>
<comment type="catalytic activity">
    <reaction evidence="1">
        <text>ATP + protein L-histidine = ADP + protein N-phospho-L-histidine.</text>
        <dbReference type="EC" id="2.7.13.3"/>
    </reaction>
</comment>
<dbReference type="Gene3D" id="1.10.287.130">
    <property type="match status" value="1"/>
</dbReference>